<evidence type="ECO:0000313" key="4">
    <source>
        <dbReference type="EMBL" id="RCK60573.1"/>
    </source>
</evidence>
<protein>
    <submittedName>
        <fullName evidence="4">Protein SPT10</fullName>
    </submittedName>
</protein>
<dbReference type="PANTHER" id="PTHR43138">
    <property type="entry name" value="ACETYLTRANSFERASE, GNAT FAMILY"/>
    <property type="match status" value="1"/>
</dbReference>
<dbReference type="InterPro" id="IPR041588">
    <property type="entry name" value="Integrase_H2C2"/>
</dbReference>
<reference evidence="4 5" key="1">
    <citation type="submission" date="2018-06" db="EMBL/GenBank/DDBJ databases">
        <title>Whole genome sequencing of Candida tropicalis (genome annotated by CSBL at Korea University).</title>
        <authorList>
            <person name="Ahn J."/>
        </authorList>
    </citation>
    <scope>NUCLEOTIDE SEQUENCE [LARGE SCALE GENOMIC DNA]</scope>
    <source>
        <strain evidence="4 5">ATCC 20962</strain>
    </source>
</reference>
<dbReference type="GO" id="GO:0005634">
    <property type="term" value="C:nucleus"/>
    <property type="evidence" value="ECO:0007669"/>
    <property type="project" value="TreeGrafter"/>
</dbReference>
<feature type="region of interest" description="Disordered" evidence="1">
    <location>
        <begin position="1"/>
        <end position="35"/>
    </location>
</feature>
<sequence>MSHEPSCSKAMSDTNGAPTTQSPQHETLTDIPTPSGPLIQPYKILLKDGITNATIYPVYSPSELSSSLLEFLWDEYNMEIEKGETLTFFSPLSFDGFIEHWFTGAVLVGIMIVGDEPDLAADDDSSRQWPSELLGIFNIKQNYPGERAGHICTGEFLVNAGIRGRGIGKTLTDCFLLWSAEIGYLYVVFNLVLETNVAARKLWESLNFQRIGRVDKVAYMGSENESVDGIMYGKTISDDESAGGGAAGATGSSVESGEVDANNLKFENLRHYLKTGTYPKNADNKEKARLRANKASYYLDHEDRLMVNGREVVTSTSKQLEICHAMHEDNGHLGINRTTTLVSQKYHWIRIKETVAKVLKSCQECKKSSLQAREDYINQANHKRLKLLQPTLDSQQRQQLEAAVAQVKQRLSEGTSYADVARAAFVGDESDNAGDAIHPEVKTYSKEGDSDTLLTSVRTYH</sequence>
<feature type="domain" description="N-acetyltransferase" evidence="2">
    <location>
        <begin position="131"/>
        <end position="208"/>
    </location>
</feature>
<name>A0A367Y3V7_9ASCO</name>
<evidence type="ECO:0000259" key="3">
    <source>
        <dbReference type="Pfam" id="PF17921"/>
    </source>
</evidence>
<dbReference type="OrthoDB" id="10264707at2759"/>
<dbReference type="STRING" id="5486.A0A367Y3V7"/>
<dbReference type="Gene3D" id="1.10.340.70">
    <property type="match status" value="1"/>
</dbReference>
<dbReference type="InterPro" id="IPR016181">
    <property type="entry name" value="Acyl_CoA_acyltransferase"/>
</dbReference>
<dbReference type="Pfam" id="PF17921">
    <property type="entry name" value="Integrase_H2C2"/>
    <property type="match status" value="1"/>
</dbReference>
<dbReference type="GO" id="GO:0016747">
    <property type="term" value="F:acyltransferase activity, transferring groups other than amino-acyl groups"/>
    <property type="evidence" value="ECO:0007669"/>
    <property type="project" value="InterPro"/>
</dbReference>
<keyword evidence="5" id="KW-1185">Reference proteome</keyword>
<dbReference type="SUPFAM" id="SSF55729">
    <property type="entry name" value="Acyl-CoA N-acyltransferases (Nat)"/>
    <property type="match status" value="1"/>
</dbReference>
<organism evidence="4 5">
    <name type="scientific">Candida viswanathii</name>
    <dbReference type="NCBI Taxonomy" id="5486"/>
    <lineage>
        <taxon>Eukaryota</taxon>
        <taxon>Fungi</taxon>
        <taxon>Dikarya</taxon>
        <taxon>Ascomycota</taxon>
        <taxon>Saccharomycotina</taxon>
        <taxon>Pichiomycetes</taxon>
        <taxon>Debaryomycetaceae</taxon>
        <taxon>Candida/Lodderomyces clade</taxon>
        <taxon>Candida</taxon>
    </lineage>
</organism>
<feature type="compositionally biased region" description="Polar residues" evidence="1">
    <location>
        <begin position="9"/>
        <end position="32"/>
    </location>
</feature>
<dbReference type="EMBL" id="QLNQ01000026">
    <property type="protein sequence ID" value="RCK60573.1"/>
    <property type="molecule type" value="Genomic_DNA"/>
</dbReference>
<dbReference type="InterPro" id="IPR000182">
    <property type="entry name" value="GNAT_dom"/>
</dbReference>
<comment type="caution">
    <text evidence="4">The sequence shown here is derived from an EMBL/GenBank/DDBJ whole genome shotgun (WGS) entry which is preliminary data.</text>
</comment>
<dbReference type="AlphaFoldDB" id="A0A367Y3V7"/>
<dbReference type="PANTHER" id="PTHR43138:SF2">
    <property type="entry name" value="PROTEIN SPT10"/>
    <property type="match status" value="1"/>
</dbReference>
<dbReference type="Proteomes" id="UP000253472">
    <property type="component" value="Unassembled WGS sequence"/>
</dbReference>
<evidence type="ECO:0000313" key="5">
    <source>
        <dbReference type="Proteomes" id="UP000253472"/>
    </source>
</evidence>
<proteinExistence type="predicted"/>
<evidence type="ECO:0000259" key="2">
    <source>
        <dbReference type="Pfam" id="PF00583"/>
    </source>
</evidence>
<dbReference type="Gene3D" id="3.40.630.30">
    <property type="match status" value="1"/>
</dbReference>
<gene>
    <name evidence="4" type="primary">SPT10_0</name>
    <name evidence="4" type="ORF">Cantr_07988</name>
</gene>
<feature type="domain" description="Integrase zinc-binding" evidence="3">
    <location>
        <begin position="316"/>
        <end position="368"/>
    </location>
</feature>
<dbReference type="Pfam" id="PF00583">
    <property type="entry name" value="Acetyltransf_1"/>
    <property type="match status" value="1"/>
</dbReference>
<dbReference type="InterPro" id="IPR052742">
    <property type="entry name" value="Mito_N-acetyltransferase"/>
</dbReference>
<evidence type="ECO:0000256" key="1">
    <source>
        <dbReference type="SAM" id="MobiDB-lite"/>
    </source>
</evidence>
<accession>A0A367Y3V7</accession>